<dbReference type="InterPro" id="IPR001707">
    <property type="entry name" value="Cmp_AcTrfase"/>
</dbReference>
<dbReference type="Gene3D" id="3.30.559.10">
    <property type="entry name" value="Chloramphenicol acetyltransferase-like domain"/>
    <property type="match status" value="1"/>
</dbReference>
<evidence type="ECO:0000313" key="3">
    <source>
        <dbReference type="Proteomes" id="UP000191680"/>
    </source>
</evidence>
<accession>A0A1V6LS00</accession>
<dbReference type="AlphaFoldDB" id="A0A1V6LS00"/>
<proteinExistence type="predicted"/>
<reference evidence="2 3" key="1">
    <citation type="submission" date="2016-12" db="EMBL/GenBank/DDBJ databases">
        <authorList>
            <person name="Song W.-J."/>
            <person name="Kurnit D.M."/>
        </authorList>
    </citation>
    <scope>NUCLEOTIDE SEQUENCE [LARGE SCALE GENOMIC DNA]</scope>
    <source>
        <strain evidence="2 3">HSG9</strain>
    </source>
</reference>
<dbReference type="RefSeq" id="WP_080318742.1">
    <property type="nucleotide sequence ID" value="NZ_MTBC01000004.1"/>
</dbReference>
<keyword evidence="2" id="KW-0808">Transferase</keyword>
<sequence>MKKIKFDSAHRKKHFAFFNGMSHPHFQLTANIVITNFYKTLKTYNKPLNNSLVYLLSKTANDIKEFRWRIRGEEVVEHPMARPSFTVPTEQADVFSFCTVDYITDYEAFLAEASRIQELMRTNPSFEDEEGMDNYLFMSAIPWVKFTGIQHAMNYHPHDSVPRISWGKIYEENTEILMPVSVQAHHALVDGRHMGMYFNNLEENALNFKL</sequence>
<dbReference type="SMART" id="SM01059">
    <property type="entry name" value="CAT"/>
    <property type="match status" value="1"/>
</dbReference>
<protein>
    <submittedName>
        <fullName evidence="2">Chloramphenicol acetyltransferase</fullName>
    </submittedName>
</protein>
<dbReference type="EMBL" id="MTBC01000004">
    <property type="protein sequence ID" value="OQD42945.1"/>
    <property type="molecule type" value="Genomic_DNA"/>
</dbReference>
<feature type="active site" description="Proton acceptor" evidence="1">
    <location>
        <position position="186"/>
    </location>
</feature>
<organism evidence="2 3">
    <name type="scientific">Croceivirga radicis</name>
    <dbReference type="NCBI Taxonomy" id="1929488"/>
    <lineage>
        <taxon>Bacteria</taxon>
        <taxon>Pseudomonadati</taxon>
        <taxon>Bacteroidota</taxon>
        <taxon>Flavobacteriia</taxon>
        <taxon>Flavobacteriales</taxon>
        <taxon>Flavobacteriaceae</taxon>
        <taxon>Croceivirga</taxon>
    </lineage>
</organism>
<evidence type="ECO:0000256" key="1">
    <source>
        <dbReference type="PIRSR" id="PIRSR000440-1"/>
    </source>
</evidence>
<dbReference type="Proteomes" id="UP000191680">
    <property type="component" value="Unassembled WGS sequence"/>
</dbReference>
<comment type="caution">
    <text evidence="2">The sequence shown here is derived from an EMBL/GenBank/DDBJ whole genome shotgun (WGS) entry which is preliminary data.</text>
</comment>
<dbReference type="SUPFAM" id="SSF52777">
    <property type="entry name" value="CoA-dependent acyltransferases"/>
    <property type="match status" value="1"/>
</dbReference>
<gene>
    <name evidence="2" type="ORF">BUL40_07570</name>
</gene>
<dbReference type="GO" id="GO:0008811">
    <property type="term" value="F:chloramphenicol O-acetyltransferase activity"/>
    <property type="evidence" value="ECO:0007669"/>
    <property type="project" value="InterPro"/>
</dbReference>
<evidence type="ECO:0000313" key="2">
    <source>
        <dbReference type="EMBL" id="OQD42945.1"/>
    </source>
</evidence>
<dbReference type="Pfam" id="PF00302">
    <property type="entry name" value="CAT"/>
    <property type="match status" value="1"/>
</dbReference>
<dbReference type="PIRSF" id="PIRSF000440">
    <property type="entry name" value="CAT"/>
    <property type="match status" value="1"/>
</dbReference>
<dbReference type="PANTHER" id="PTHR38474">
    <property type="entry name" value="SLR0299 PROTEIN"/>
    <property type="match status" value="1"/>
</dbReference>
<dbReference type="InterPro" id="IPR023213">
    <property type="entry name" value="CAT-like_dom_sf"/>
</dbReference>
<dbReference type="PANTHER" id="PTHR38474:SF1">
    <property type="entry name" value="SLR0299 PROTEIN"/>
    <property type="match status" value="1"/>
</dbReference>
<dbReference type="OrthoDB" id="9801766at2"/>
<keyword evidence="3" id="KW-1185">Reference proteome</keyword>
<name>A0A1V6LS00_9FLAO</name>